<proteinExistence type="predicted"/>
<organism evidence="1 2">
    <name type="scientific">Acaulospora colombiana</name>
    <dbReference type="NCBI Taxonomy" id="27376"/>
    <lineage>
        <taxon>Eukaryota</taxon>
        <taxon>Fungi</taxon>
        <taxon>Fungi incertae sedis</taxon>
        <taxon>Mucoromycota</taxon>
        <taxon>Glomeromycotina</taxon>
        <taxon>Glomeromycetes</taxon>
        <taxon>Diversisporales</taxon>
        <taxon>Acaulosporaceae</taxon>
        <taxon>Acaulospora</taxon>
    </lineage>
</organism>
<evidence type="ECO:0000313" key="2">
    <source>
        <dbReference type="Proteomes" id="UP000789525"/>
    </source>
</evidence>
<comment type="caution">
    <text evidence="1">The sequence shown here is derived from an EMBL/GenBank/DDBJ whole genome shotgun (WGS) entry which is preliminary data.</text>
</comment>
<reference evidence="1" key="1">
    <citation type="submission" date="2021-06" db="EMBL/GenBank/DDBJ databases">
        <authorList>
            <person name="Kallberg Y."/>
            <person name="Tangrot J."/>
            <person name="Rosling A."/>
        </authorList>
    </citation>
    <scope>NUCLEOTIDE SEQUENCE</scope>
    <source>
        <strain evidence="1">CL356</strain>
    </source>
</reference>
<sequence length="510" mass="59834">MREKEENGDLDHSDNELIEEGNEEKVLGDIPNSFDQLSDHHFPLFITYGKFSKMLEGTYGIDVSKLWTSKLQKFITDNEGDEFIPPKISFTDTSDESWRHFVDFRLFQRKYWPHLSQKNLDCALVYSEFSIIKGSNPNVDHLSREDYRAVNIKKFPIFYDRDMIYDIFERYERMKTLNHDYDLMDRTLAVLRCARKKALGGHQVHEIYVDECQDNHVVDIALQVIQLNALPVDLLSVFEVSNNLTVDVSQLLYQWELSRTQANNKPYRFIKPKQFELNNNYRSHNGILRLAASVIDLICYFFPDSIDRMPREMGEVGGPRPIIFEGFHAEKFHFSAFSAGSHSENQIEFGADQVIIVRDDETKQRVRTQIGKVGLVLTVFEAKGMEFNDVLLYNFFTDSPARLKWRVILAALNNYTGGVQTFSIEKHYIISSELKHLYVAVTRARERIWIFDENDEWSEPIRTYWKYHGLVKVVKSEDEVSVFPNLAKKSSIREWNKRGKSFFEQRLYDQ</sequence>
<evidence type="ECO:0000313" key="1">
    <source>
        <dbReference type="EMBL" id="CAG8557521.1"/>
    </source>
</evidence>
<accession>A0ACA9LXP4</accession>
<protein>
    <submittedName>
        <fullName evidence="1">4390_t:CDS:1</fullName>
    </submittedName>
</protein>
<gene>
    <name evidence="1" type="ORF">ACOLOM_LOCUS5101</name>
</gene>
<feature type="non-terminal residue" evidence="1">
    <location>
        <position position="510"/>
    </location>
</feature>
<dbReference type="Proteomes" id="UP000789525">
    <property type="component" value="Unassembled WGS sequence"/>
</dbReference>
<dbReference type="EMBL" id="CAJVPT010008988">
    <property type="protein sequence ID" value="CAG8557521.1"/>
    <property type="molecule type" value="Genomic_DNA"/>
</dbReference>
<keyword evidence="2" id="KW-1185">Reference proteome</keyword>
<name>A0ACA9LXP4_9GLOM</name>